<comment type="caution">
    <text evidence="2">The sequence shown here is derived from an EMBL/GenBank/DDBJ whole genome shotgun (WGS) entry which is preliminary data.</text>
</comment>
<evidence type="ECO:0008006" key="4">
    <source>
        <dbReference type="Google" id="ProtNLM"/>
    </source>
</evidence>
<evidence type="ECO:0000256" key="1">
    <source>
        <dbReference type="SAM" id="MobiDB-lite"/>
    </source>
</evidence>
<dbReference type="EMBL" id="BMQA01000037">
    <property type="protein sequence ID" value="GGJ49488.1"/>
    <property type="molecule type" value="Genomic_DNA"/>
</dbReference>
<keyword evidence="3" id="KW-1185">Reference proteome</keyword>
<feature type="region of interest" description="Disordered" evidence="1">
    <location>
        <begin position="79"/>
        <end position="162"/>
    </location>
</feature>
<sequence>MNHGPDEKGPEGLDSDELALRRMLHSAVQDIEPGDGTLDHLRRAVPVRRARKRQATVGMAAAALFLGTAIPALVHVSSSGGSNPNTSIAGDASQAQGGAGQGKNPTGGASTAGGTGGQASEHGQDGKKDSGKGKTGGTGTGATGGTGPSASTTGGTPVCTAEQLGSPTATAAAPDSAGIVYGSFRVTNISTTSCTVGGAGSVGVLAQGAADPTKIGTARHVAGDAATGLPDPSLEVTGLVLLPGSAYEEKFAFVPSAACPTPGGSTDGSATGGPSPGPSPSGDASAAGGGTSAAGSTSSGVTTQLVTEEGPADGSIEVSHTPEAGSPTAATTVAGACAGTVYWTGPLAAS</sequence>
<name>A0A917L750_9ACTN</name>
<reference evidence="2" key="1">
    <citation type="journal article" date="2014" name="Int. J. Syst. Evol. Microbiol.">
        <title>Complete genome sequence of Corynebacterium casei LMG S-19264T (=DSM 44701T), isolated from a smear-ripened cheese.</title>
        <authorList>
            <consortium name="US DOE Joint Genome Institute (JGI-PGF)"/>
            <person name="Walter F."/>
            <person name="Albersmeier A."/>
            <person name="Kalinowski J."/>
            <person name="Ruckert C."/>
        </authorList>
    </citation>
    <scope>NUCLEOTIDE SEQUENCE</scope>
    <source>
        <strain evidence="2">JCM 3086</strain>
    </source>
</reference>
<accession>A0A917L750</accession>
<dbReference type="RefSeq" id="WP_189315445.1">
    <property type="nucleotide sequence ID" value="NZ_BMQA01000037.1"/>
</dbReference>
<dbReference type="Proteomes" id="UP000657574">
    <property type="component" value="Unassembled WGS sequence"/>
</dbReference>
<protein>
    <recommendedName>
        <fullName evidence="4">DUF4232 domain-containing protein</fullName>
    </recommendedName>
</protein>
<gene>
    <name evidence="2" type="ORF">GCM10010121_070820</name>
</gene>
<feature type="compositionally biased region" description="Basic and acidic residues" evidence="1">
    <location>
        <begin position="122"/>
        <end position="132"/>
    </location>
</feature>
<proteinExistence type="predicted"/>
<feature type="compositionally biased region" description="Gly residues" evidence="1">
    <location>
        <begin position="133"/>
        <end position="147"/>
    </location>
</feature>
<feature type="compositionally biased region" description="Low complexity" evidence="1">
    <location>
        <begin position="261"/>
        <end position="273"/>
    </location>
</feature>
<organism evidence="2 3">
    <name type="scientific">Streptomyces brasiliensis</name>
    <dbReference type="NCBI Taxonomy" id="1954"/>
    <lineage>
        <taxon>Bacteria</taxon>
        <taxon>Bacillati</taxon>
        <taxon>Actinomycetota</taxon>
        <taxon>Actinomycetes</taxon>
        <taxon>Kitasatosporales</taxon>
        <taxon>Streptomycetaceae</taxon>
        <taxon>Streptomyces</taxon>
    </lineage>
</organism>
<evidence type="ECO:0000313" key="2">
    <source>
        <dbReference type="EMBL" id="GGJ49488.1"/>
    </source>
</evidence>
<dbReference type="AlphaFoldDB" id="A0A917L750"/>
<reference evidence="2" key="2">
    <citation type="submission" date="2020-09" db="EMBL/GenBank/DDBJ databases">
        <authorList>
            <person name="Sun Q."/>
            <person name="Ohkuma M."/>
        </authorList>
    </citation>
    <scope>NUCLEOTIDE SEQUENCE</scope>
    <source>
        <strain evidence="2">JCM 3086</strain>
    </source>
</reference>
<feature type="compositionally biased region" description="Polar residues" evidence="1">
    <location>
        <begin position="79"/>
        <end position="88"/>
    </location>
</feature>
<evidence type="ECO:0000313" key="3">
    <source>
        <dbReference type="Proteomes" id="UP000657574"/>
    </source>
</evidence>
<feature type="compositionally biased region" description="Low complexity" evidence="1">
    <location>
        <begin position="148"/>
        <end position="157"/>
    </location>
</feature>
<feature type="region of interest" description="Disordered" evidence="1">
    <location>
        <begin position="261"/>
        <end position="329"/>
    </location>
</feature>